<evidence type="ECO:0000313" key="10">
    <source>
        <dbReference type="EMBL" id="SDL96795.1"/>
    </source>
</evidence>
<keyword evidence="6" id="KW-0732">Signal</keyword>
<feature type="domain" description="Glycosyl-hydrolase 97 catalytic" evidence="7">
    <location>
        <begin position="297"/>
        <end position="449"/>
    </location>
</feature>
<feature type="chain" id="PRO_5010252544" evidence="6">
    <location>
        <begin position="22"/>
        <end position="646"/>
    </location>
</feature>
<dbReference type="GO" id="GO:0016798">
    <property type="term" value="F:hydrolase activity, acting on glycosyl bonds"/>
    <property type="evidence" value="ECO:0007669"/>
    <property type="project" value="UniProtKB-KW"/>
</dbReference>
<proteinExistence type="predicted"/>
<evidence type="ECO:0000256" key="4">
    <source>
        <dbReference type="ARBA" id="ARBA00022837"/>
    </source>
</evidence>
<protein>
    <submittedName>
        <fullName evidence="10">Alpha-glucosidase</fullName>
    </submittedName>
</protein>
<evidence type="ECO:0000256" key="5">
    <source>
        <dbReference type="ARBA" id="ARBA00023295"/>
    </source>
</evidence>
<dbReference type="OrthoDB" id="57532at2"/>
<feature type="signal peptide" evidence="6">
    <location>
        <begin position="1"/>
        <end position="21"/>
    </location>
</feature>
<evidence type="ECO:0000256" key="3">
    <source>
        <dbReference type="ARBA" id="ARBA00022801"/>
    </source>
</evidence>
<accession>A0A1G9PF74</accession>
<dbReference type="Gene3D" id="3.20.20.70">
    <property type="entry name" value="Aldolase class I"/>
    <property type="match status" value="1"/>
</dbReference>
<reference evidence="11" key="1">
    <citation type="submission" date="2016-10" db="EMBL/GenBank/DDBJ databases">
        <authorList>
            <person name="Varghese N."/>
            <person name="Submissions S."/>
        </authorList>
    </citation>
    <scope>NUCLEOTIDE SEQUENCE [LARGE SCALE GENOMIC DNA]</scope>
    <source>
        <strain evidence="11">DSM 19110</strain>
    </source>
</reference>
<dbReference type="PANTHER" id="PTHR35803:SF2">
    <property type="entry name" value="RETAINING ALPHA-GALACTOSIDASE"/>
    <property type="match status" value="1"/>
</dbReference>
<name>A0A1G9PF74_9SPHI</name>
<dbReference type="Gene3D" id="2.70.98.10">
    <property type="match status" value="1"/>
</dbReference>
<dbReference type="GO" id="GO:0030246">
    <property type="term" value="F:carbohydrate binding"/>
    <property type="evidence" value="ECO:0007669"/>
    <property type="project" value="InterPro"/>
</dbReference>
<dbReference type="RefSeq" id="WP_074605472.1">
    <property type="nucleotide sequence ID" value="NZ_FNGY01000002.1"/>
</dbReference>
<dbReference type="InterPro" id="IPR014718">
    <property type="entry name" value="GH-type_carb-bd"/>
</dbReference>
<evidence type="ECO:0000313" key="11">
    <source>
        <dbReference type="Proteomes" id="UP000183200"/>
    </source>
</evidence>
<keyword evidence="5" id="KW-0326">Glycosidase</keyword>
<feature type="domain" description="Glycosyl-hydrolase 97 C-terminal oligomerisation" evidence="9">
    <location>
        <begin position="547"/>
        <end position="643"/>
    </location>
</feature>
<dbReference type="InterPro" id="IPR013780">
    <property type="entry name" value="Glyco_hydro_b"/>
</dbReference>
<dbReference type="InterPro" id="IPR029483">
    <property type="entry name" value="GH97_C"/>
</dbReference>
<dbReference type="PANTHER" id="PTHR35803">
    <property type="entry name" value="GLUCAN 1,4-ALPHA-GLUCOSIDASE SUSB-RELATED"/>
    <property type="match status" value="1"/>
</dbReference>
<dbReference type="SUPFAM" id="SSF51445">
    <property type="entry name" value="(Trans)glycosidases"/>
    <property type="match status" value="1"/>
</dbReference>
<dbReference type="InterPro" id="IPR052720">
    <property type="entry name" value="Glycosyl_hydrolase_97"/>
</dbReference>
<dbReference type="Gene3D" id="2.60.40.1180">
    <property type="entry name" value="Golgi alpha-mannosidase II"/>
    <property type="match status" value="1"/>
</dbReference>
<organism evidence="10 11">
    <name type="scientific">Pedobacter steynii</name>
    <dbReference type="NCBI Taxonomy" id="430522"/>
    <lineage>
        <taxon>Bacteria</taxon>
        <taxon>Pseudomonadati</taxon>
        <taxon>Bacteroidota</taxon>
        <taxon>Sphingobacteriia</taxon>
        <taxon>Sphingobacteriales</taxon>
        <taxon>Sphingobacteriaceae</taxon>
        <taxon>Pedobacter</taxon>
    </lineage>
</organism>
<dbReference type="EMBL" id="FNGY01000002">
    <property type="protein sequence ID" value="SDL96795.1"/>
    <property type="molecule type" value="Genomic_DNA"/>
</dbReference>
<dbReference type="InterPro" id="IPR013785">
    <property type="entry name" value="Aldolase_TIM"/>
</dbReference>
<comment type="subunit">
    <text evidence="2">Monomer.</text>
</comment>
<dbReference type="InterPro" id="IPR029486">
    <property type="entry name" value="GH97_N"/>
</dbReference>
<dbReference type="Proteomes" id="UP000183200">
    <property type="component" value="Unassembled WGS sequence"/>
</dbReference>
<keyword evidence="3" id="KW-0378">Hydrolase</keyword>
<feature type="domain" description="Glycosyl-hydrolase 97 N-terminal" evidence="8">
    <location>
        <begin position="27"/>
        <end position="280"/>
    </location>
</feature>
<evidence type="ECO:0000259" key="8">
    <source>
        <dbReference type="Pfam" id="PF14508"/>
    </source>
</evidence>
<comment type="cofactor">
    <cofactor evidence="1">
        <name>Ca(2+)</name>
        <dbReference type="ChEBI" id="CHEBI:29108"/>
    </cofactor>
</comment>
<dbReference type="Pfam" id="PF14509">
    <property type="entry name" value="GH97_C"/>
    <property type="match status" value="1"/>
</dbReference>
<evidence type="ECO:0000259" key="7">
    <source>
        <dbReference type="Pfam" id="PF10566"/>
    </source>
</evidence>
<evidence type="ECO:0000259" key="9">
    <source>
        <dbReference type="Pfam" id="PF14509"/>
    </source>
</evidence>
<dbReference type="AlphaFoldDB" id="A0A1G9PF74"/>
<dbReference type="InterPro" id="IPR019563">
    <property type="entry name" value="GH97_catalytic"/>
</dbReference>
<dbReference type="InterPro" id="IPR017853">
    <property type="entry name" value="GH"/>
</dbReference>
<evidence type="ECO:0000256" key="2">
    <source>
        <dbReference type="ARBA" id="ARBA00011245"/>
    </source>
</evidence>
<evidence type="ECO:0000256" key="6">
    <source>
        <dbReference type="SAM" id="SignalP"/>
    </source>
</evidence>
<evidence type="ECO:0000256" key="1">
    <source>
        <dbReference type="ARBA" id="ARBA00001913"/>
    </source>
</evidence>
<keyword evidence="11" id="KW-1185">Reference proteome</keyword>
<dbReference type="Pfam" id="PF10566">
    <property type="entry name" value="Glyco_hydro_97"/>
    <property type="match status" value="1"/>
</dbReference>
<keyword evidence="4" id="KW-0106">Calcium</keyword>
<sequence>MKFIKVLILSALFLYATDIQAQQKYIVYSPDHKIEVTLSVSDSVYYTVKVDQKELISASAIALDVDGKNKWKVAKTSKSKHNEVLHPVVWQKSKEVADVYNQLRLDFNNGLALEWKAFDNGVSWRWLSKLKKDFVVRSETAKFNFKGSGKAWYPQEEQFFSHNEREYKNYTLDQLDGKKLASLPALFQVGEVKLLLTESDLFNYAGMWLRGTGKGGVHGVFPAYPKVKAITSDRDEQVKQREDYLAKANGEQNFPWRVIMVAREDKDILVNQMPYLLGRPSTGDFSWVKPGKVQWDWWHYNNVYEVDFKAGINNDTYKYYIDVASKYGIEYVLLDEGWCDTRDLMKQAPGIDVAELAAYAKSKNVALLLWSSWLVLDQQLDMALDQFQKWGIKGIKVDFMQRDDQEMVNYYEKVAVAAAKRKLLVDFHGAYKPTGWLRTYPNIMTSEGVLGNEISKFAGSINPSHTATLPFTRMAAGPMDFTPGGMRNVHKKEWAAAPSEPMTLGTRCNQMAMYVIYESPLQMLCDIPTHYLKEPQSMEFIKAVPAVWAKTVALNGKVGEYVTMARQAANGDWYIGSMTDWSEREFELSLSFLPDGEYEMQVWKDGINANKNAKDFKMEKLQVNRNTPLNIKLASGGGYVARLIKI</sequence>
<gene>
    <name evidence="10" type="ORF">SAMN05421820_102622</name>
</gene>
<dbReference type="Pfam" id="PF14508">
    <property type="entry name" value="GH97_N"/>
    <property type="match status" value="1"/>
</dbReference>